<protein>
    <submittedName>
        <fullName evidence="2">NERD domain-containing protein</fullName>
    </submittedName>
</protein>
<dbReference type="InterPro" id="IPR011528">
    <property type="entry name" value="NERD"/>
</dbReference>
<comment type="caution">
    <text evidence="2">The sequence shown here is derived from an EMBL/GenBank/DDBJ whole genome shotgun (WGS) entry which is preliminary data.</text>
</comment>
<evidence type="ECO:0000313" key="2">
    <source>
        <dbReference type="EMBL" id="MDW8801480.1"/>
    </source>
</evidence>
<organism evidence="2 3">
    <name type="scientific">Clostridium tanneri</name>
    <dbReference type="NCBI Taxonomy" id="3037988"/>
    <lineage>
        <taxon>Bacteria</taxon>
        <taxon>Bacillati</taxon>
        <taxon>Bacillota</taxon>
        <taxon>Clostridia</taxon>
        <taxon>Eubacteriales</taxon>
        <taxon>Clostridiaceae</taxon>
        <taxon>Clostridium</taxon>
    </lineage>
</organism>
<keyword evidence="3" id="KW-1185">Reference proteome</keyword>
<feature type="domain" description="NERD" evidence="1">
    <location>
        <begin position="18"/>
        <end position="131"/>
    </location>
</feature>
<accession>A0ABU4JTK7</accession>
<gene>
    <name evidence="2" type="ORF">P8V03_09980</name>
</gene>
<dbReference type="Proteomes" id="UP001281656">
    <property type="component" value="Unassembled WGS sequence"/>
</dbReference>
<evidence type="ECO:0000259" key="1">
    <source>
        <dbReference type="Pfam" id="PF08378"/>
    </source>
</evidence>
<dbReference type="RefSeq" id="WP_318798057.1">
    <property type="nucleotide sequence ID" value="NZ_JARUJP010000010.1"/>
</dbReference>
<dbReference type="EMBL" id="JARUJP010000010">
    <property type="protein sequence ID" value="MDW8801480.1"/>
    <property type="molecule type" value="Genomic_DNA"/>
</dbReference>
<dbReference type="InterPro" id="IPR027417">
    <property type="entry name" value="P-loop_NTPase"/>
</dbReference>
<dbReference type="SUPFAM" id="SSF52540">
    <property type="entry name" value="P-loop containing nucleoside triphosphate hydrolases"/>
    <property type="match status" value="1"/>
</dbReference>
<proteinExistence type="predicted"/>
<dbReference type="Gene3D" id="3.40.50.300">
    <property type="entry name" value="P-loop containing nucleotide triphosphate hydrolases"/>
    <property type="match status" value="2"/>
</dbReference>
<evidence type="ECO:0000313" key="3">
    <source>
        <dbReference type="Proteomes" id="UP001281656"/>
    </source>
</evidence>
<dbReference type="Pfam" id="PF08378">
    <property type="entry name" value="NERD"/>
    <property type="match status" value="1"/>
</dbReference>
<name>A0ABU4JTK7_9CLOT</name>
<sequence length="626" mass="73439">MPGEIFEGFNPNDPRTDGETYLLNVFRSSPRFHGWGIFEQPHINSMKPDFILLHPERGIIIIEVKDWNLNLDVYENGGYIRGTDGQAHKKNPINQVENYKKSILKAELNNSVYLAENFENYYGCIETVVYFHRASKAQVLAFCGYGNKYTKIWTMEDIEYIKNAQNKLTAIKHTYALAMEHSKYNNNGLLQHLVEELAKHLQYSDYNHERKQPYILKGAQKDLADLNPGTIRRWSGVAGSGKSLILAEKGVKALKENNRVLILTFNITLRHYLRDLCSQQFGTEKYDGERKKLRRDLTIIHFHELLKVIMTEHEIEVDFDDNRKEFTERWMGAINEYLAKNPKKDQFNYDYILIDEGQDFKGEWIRFLKQFFTGKGELFIVYDKAQDLFEHGVWIEDSEQIKNIGFKGRPGNLKYTYRLPQGIVQKIHVVRQQLHIDGEDILVPRDKQQISLLQTAFWFNYRANYNVEKLYQLEHHIKALCQSNDWEDITILTTNENTGAEIVEYFENKGIRTSHVYDLQRHRDIERRRSEKWRFRGGTGRLKVSSYHSYKGWQTPNVVLVLDSPSTRYVNGEIYCDVPNSQSIKDAVFISMSRVKEKATTGEYSFICLNYLPEYDHLMSSFDNLF</sequence>
<reference evidence="2 3" key="1">
    <citation type="submission" date="2023-04" db="EMBL/GenBank/DDBJ databases">
        <title>Clostridium tannerae sp. nov., isolated from the fecal material of an alpaca.</title>
        <authorList>
            <person name="Miller S."/>
            <person name="Hendry M."/>
            <person name="King J."/>
            <person name="Sankaranarayanan K."/>
            <person name="Lawson P.A."/>
        </authorList>
    </citation>
    <scope>NUCLEOTIDE SEQUENCE [LARGE SCALE GENOMIC DNA]</scope>
    <source>
        <strain evidence="2 3">A1-XYC3</strain>
    </source>
</reference>